<evidence type="ECO:0000259" key="1">
    <source>
        <dbReference type="Pfam" id="PF01175"/>
    </source>
</evidence>
<accession>A0A7G8BQ18</accession>
<evidence type="ECO:0000313" key="3">
    <source>
        <dbReference type="Proteomes" id="UP000515312"/>
    </source>
</evidence>
<name>A0A7G8BQ18_9BACT</name>
<dbReference type="InterPro" id="IPR035085">
    <property type="entry name" value="Urocanase_Rossmann-like"/>
</dbReference>
<dbReference type="EMBL" id="CP060394">
    <property type="protein sequence ID" value="QNI34638.1"/>
    <property type="molecule type" value="Genomic_DNA"/>
</dbReference>
<dbReference type="Pfam" id="PF01175">
    <property type="entry name" value="Urocanase"/>
    <property type="match status" value="1"/>
</dbReference>
<dbReference type="InterPro" id="IPR038364">
    <property type="entry name" value="Urocanase_central_sf"/>
</dbReference>
<feature type="domain" description="Urocanase Rossmann-like" evidence="1">
    <location>
        <begin position="29"/>
        <end position="123"/>
    </location>
</feature>
<reference evidence="2 3" key="1">
    <citation type="submission" date="2020-08" db="EMBL/GenBank/DDBJ databases">
        <title>Edaphobacter telluris sp. nov. and Acidobacterium dinghuensis sp. nov., two acidobacteria isolated from forest soil.</title>
        <authorList>
            <person name="Fu J."/>
            <person name="Qiu L."/>
        </authorList>
    </citation>
    <scope>NUCLEOTIDE SEQUENCE [LARGE SCALE GENOMIC DNA]</scope>
    <source>
        <strain evidence="2">4Y35</strain>
    </source>
</reference>
<sequence length="247" mass="26669">MLVDQNIPDTAEVFDHFEALTSIAPEPGGLLVFYGELDGRGLATAVAANIAGAASLGVDADAARVKQAVRQGLCDFMVNSLDEALRILKNEIRKKQPVAVALVGDPERVVAEMLERGVQPDLVACGGLQFAGFIERGAKVLPAAVANTDCLIVTWSVSQDAAQWLPRVDAVALDTLKGATDQRVQWIRLAPRYLQKSLSRERYVRMHAEELARFVELLQERTRSGEIAVPVQISSDGQTVVHSSAAL</sequence>
<protein>
    <recommendedName>
        <fullName evidence="1">Urocanase Rossmann-like domain-containing protein</fullName>
    </recommendedName>
</protein>
<dbReference type="Gene3D" id="3.40.50.10730">
    <property type="entry name" value="Urocanase like domains"/>
    <property type="match status" value="1"/>
</dbReference>
<dbReference type="Proteomes" id="UP000515312">
    <property type="component" value="Chromosome"/>
</dbReference>
<evidence type="ECO:0000313" key="2">
    <source>
        <dbReference type="EMBL" id="QNI34638.1"/>
    </source>
</evidence>
<gene>
    <name evidence="2" type="ORF">H7849_12505</name>
</gene>
<dbReference type="SUPFAM" id="SSF111326">
    <property type="entry name" value="Urocanase"/>
    <property type="match status" value="1"/>
</dbReference>
<organism evidence="2 3">
    <name type="scientific">Alloacidobacterium dinghuense</name>
    <dbReference type="NCBI Taxonomy" id="2763107"/>
    <lineage>
        <taxon>Bacteria</taxon>
        <taxon>Pseudomonadati</taxon>
        <taxon>Acidobacteriota</taxon>
        <taxon>Terriglobia</taxon>
        <taxon>Terriglobales</taxon>
        <taxon>Acidobacteriaceae</taxon>
        <taxon>Alloacidobacterium</taxon>
    </lineage>
</organism>
<dbReference type="InterPro" id="IPR036190">
    <property type="entry name" value="Urocanase_sf"/>
</dbReference>
<dbReference type="AlphaFoldDB" id="A0A7G8BQ18"/>
<keyword evidence="3" id="KW-1185">Reference proteome</keyword>
<dbReference type="RefSeq" id="WP_186746951.1">
    <property type="nucleotide sequence ID" value="NZ_CP060394.1"/>
</dbReference>
<proteinExistence type="predicted"/>
<dbReference type="KEGG" id="adin:H7849_12505"/>